<accession>A0A8S5M3X8</accession>
<sequence length="57" mass="6346">MKLEKSIKCCSVLSSSINYGCAATLCPSMTFFYTTFRPYTTKARSFMGVLVVVFDLS</sequence>
<organism evidence="1">
    <name type="scientific">Podoviridae sp. ctnYE48</name>
    <dbReference type="NCBI Taxonomy" id="2826576"/>
    <lineage>
        <taxon>Viruses</taxon>
        <taxon>Duplodnaviria</taxon>
        <taxon>Heunggongvirae</taxon>
        <taxon>Uroviricota</taxon>
        <taxon>Caudoviricetes</taxon>
    </lineage>
</organism>
<proteinExistence type="predicted"/>
<name>A0A8S5M3X8_9CAUD</name>
<protein>
    <submittedName>
        <fullName evidence="1">Uncharacterized protein</fullName>
    </submittedName>
</protein>
<reference evidence="1" key="1">
    <citation type="journal article" date="2021" name="Proc. Natl. Acad. Sci. U.S.A.">
        <title>A Catalog of Tens of Thousands of Viruses from Human Metagenomes Reveals Hidden Associations with Chronic Diseases.</title>
        <authorList>
            <person name="Tisza M.J."/>
            <person name="Buck C.B."/>
        </authorList>
    </citation>
    <scope>NUCLEOTIDE SEQUENCE</scope>
    <source>
        <strain evidence="1">CtnYE48</strain>
    </source>
</reference>
<evidence type="ECO:0000313" key="1">
    <source>
        <dbReference type="EMBL" id="DAD76946.1"/>
    </source>
</evidence>
<dbReference type="EMBL" id="BK014814">
    <property type="protein sequence ID" value="DAD76946.1"/>
    <property type="molecule type" value="Genomic_DNA"/>
</dbReference>